<protein>
    <submittedName>
        <fullName evidence="2">EpsG family protein</fullName>
    </submittedName>
</protein>
<keyword evidence="1" id="KW-0812">Transmembrane</keyword>
<dbReference type="InterPro" id="IPR049458">
    <property type="entry name" value="EpsG-like"/>
</dbReference>
<name>A0A7T7UUR2_9FIRM</name>
<keyword evidence="1" id="KW-0472">Membrane</keyword>
<dbReference type="Proteomes" id="UP000595871">
    <property type="component" value="Chromosome"/>
</dbReference>
<dbReference type="EMBL" id="CP067016">
    <property type="protein sequence ID" value="QQN56444.1"/>
    <property type="molecule type" value="Genomic_DNA"/>
</dbReference>
<dbReference type="AlphaFoldDB" id="A0A7T7UUR2"/>
<gene>
    <name evidence="2" type="ORF">I6H46_02160</name>
</gene>
<organism evidence="2 3">
    <name type="scientific">Anaerococcus obesiensis</name>
    <dbReference type="NCBI Taxonomy" id="1287640"/>
    <lineage>
        <taxon>Bacteria</taxon>
        <taxon>Bacillati</taxon>
        <taxon>Bacillota</taxon>
        <taxon>Tissierellia</taxon>
        <taxon>Tissierellales</taxon>
        <taxon>Peptoniphilaceae</taxon>
        <taxon>Anaerococcus</taxon>
    </lineage>
</organism>
<evidence type="ECO:0000313" key="2">
    <source>
        <dbReference type="EMBL" id="QQN56444.1"/>
    </source>
</evidence>
<reference evidence="2 3" key="1">
    <citation type="submission" date="2020-12" db="EMBL/GenBank/DDBJ databases">
        <title>FDA dAtabase for Regulatory Grade micrObial Sequences (FDA-ARGOS): Supporting development and validation of Infectious Disease Dx tests.</title>
        <authorList>
            <person name="Sproer C."/>
            <person name="Gronow S."/>
            <person name="Severitt S."/>
            <person name="Schroder I."/>
            <person name="Tallon L."/>
            <person name="Sadzewicz L."/>
            <person name="Zhao X."/>
            <person name="Boylan J."/>
            <person name="Ott S."/>
            <person name="Bowen H."/>
            <person name="Vavikolanu K."/>
            <person name="Mehta A."/>
            <person name="Aluvathingal J."/>
            <person name="Nadendla S."/>
            <person name="Lowell S."/>
            <person name="Myers T."/>
            <person name="Yan Y."/>
            <person name="Sichtig H."/>
        </authorList>
    </citation>
    <scope>NUCLEOTIDE SEQUENCE [LARGE SCALE GENOMIC DNA]</scope>
    <source>
        <strain evidence="2 3">FDAARGOS_989</strain>
    </source>
</reference>
<evidence type="ECO:0000313" key="3">
    <source>
        <dbReference type="Proteomes" id="UP000595871"/>
    </source>
</evidence>
<dbReference type="KEGG" id="aob:I6H46_02160"/>
<proteinExistence type="predicted"/>
<evidence type="ECO:0000256" key="1">
    <source>
        <dbReference type="SAM" id="Phobius"/>
    </source>
</evidence>
<feature type="transmembrane region" description="Helical" evidence="1">
    <location>
        <begin position="25"/>
        <end position="51"/>
    </location>
</feature>
<accession>A0A7T7UUR2</accession>
<sequence length="66" mass="7696">MHFKASYSVLYLLLSFDFIKKNKKLVSLLLILLAVTFHKTAIFFLLSYLIIKGNDSRVLLIKKICF</sequence>
<keyword evidence="3" id="KW-1185">Reference proteome</keyword>
<dbReference type="RefSeq" id="WP_200226065.1">
    <property type="nucleotide sequence ID" value="NZ_CP067016.1"/>
</dbReference>
<dbReference type="Pfam" id="PF14897">
    <property type="entry name" value="EpsG"/>
    <property type="match status" value="1"/>
</dbReference>
<keyword evidence="1" id="KW-1133">Transmembrane helix</keyword>